<dbReference type="GeneID" id="96002912"/>
<evidence type="ECO:0000256" key="1">
    <source>
        <dbReference type="ARBA" id="ARBA00004123"/>
    </source>
</evidence>
<dbReference type="SMART" id="SM01250">
    <property type="entry name" value="KAT11"/>
    <property type="match status" value="1"/>
</dbReference>
<feature type="region of interest" description="Disordered" evidence="10">
    <location>
        <begin position="500"/>
        <end position="541"/>
    </location>
</feature>
<accession>A0AB34KX94</accession>
<dbReference type="EMBL" id="JAAQHG020000004">
    <property type="protein sequence ID" value="KAL1589512.1"/>
    <property type="molecule type" value="Genomic_DNA"/>
</dbReference>
<evidence type="ECO:0000313" key="12">
    <source>
        <dbReference type="Proteomes" id="UP000803884"/>
    </source>
</evidence>
<name>A0AB34KX94_9PEZI</name>
<keyword evidence="7" id="KW-0804">Transcription</keyword>
<organism evidence="11 12">
    <name type="scientific">Cladosporium halotolerans</name>
    <dbReference type="NCBI Taxonomy" id="1052096"/>
    <lineage>
        <taxon>Eukaryota</taxon>
        <taxon>Fungi</taxon>
        <taxon>Dikarya</taxon>
        <taxon>Ascomycota</taxon>
        <taxon>Pezizomycotina</taxon>
        <taxon>Dothideomycetes</taxon>
        <taxon>Dothideomycetidae</taxon>
        <taxon>Cladosporiales</taxon>
        <taxon>Cladosporiaceae</taxon>
        <taxon>Cladosporium</taxon>
    </lineage>
</organism>
<comment type="caution">
    <text evidence="11">The sequence shown here is derived from an EMBL/GenBank/DDBJ whole genome shotgun (WGS) entry which is preliminary data.</text>
</comment>
<evidence type="ECO:0000256" key="10">
    <source>
        <dbReference type="SAM" id="MobiDB-lite"/>
    </source>
</evidence>
<comment type="catalytic activity">
    <reaction evidence="9">
        <text>L-lysyl-[histone] + acetyl-CoA = N(6)-acetyl-L-lysyl-[histone] + CoA + H(+)</text>
        <dbReference type="Rhea" id="RHEA:21992"/>
        <dbReference type="Rhea" id="RHEA-COMP:9845"/>
        <dbReference type="Rhea" id="RHEA-COMP:11338"/>
        <dbReference type="ChEBI" id="CHEBI:15378"/>
        <dbReference type="ChEBI" id="CHEBI:29969"/>
        <dbReference type="ChEBI" id="CHEBI:57287"/>
        <dbReference type="ChEBI" id="CHEBI:57288"/>
        <dbReference type="ChEBI" id="CHEBI:61930"/>
        <dbReference type="EC" id="2.3.1.48"/>
    </reaction>
    <physiologicalReaction direction="left-to-right" evidence="9">
        <dbReference type="Rhea" id="RHEA:21993"/>
    </physiologicalReaction>
</comment>
<evidence type="ECO:0000256" key="4">
    <source>
        <dbReference type="ARBA" id="ARBA00022763"/>
    </source>
</evidence>
<keyword evidence="6" id="KW-0805">Transcription regulation</keyword>
<evidence type="ECO:0000256" key="9">
    <source>
        <dbReference type="ARBA" id="ARBA00048940"/>
    </source>
</evidence>
<sequence>MAAMNGDFGSKGQNCERLQDAFNAFLPKNFQCQIRYTHTPPKSSEPLFSPRPGAQPEKTKLASHFLTVSVPVNDKIPGSDQLKSSAEDHVVVFAMEVLVYSSRGLVTMFVSKADSTGYLPLRRPSPIKSVATTFLWWLSTQQRQSTKSTGTKLVISLFARAQSQYLFPGSADHGKKHVLDDRQLIRWWARVLDPLFLEGDRTDQDLDLQGYMTVPGYHGIETKSFFPTKPNSSEKSRNWTPGNPLIELAQARDLPETTPTRCLLPRFPDDPKARFMQDLDDEVGLVEDAGSLALTSPSKQKSGRWKTINDLERFWEAMEFRQECSSGRVVGFLWLVVRPPASERHLLPSQDDRESSPSRQPTTASNSQTSTTSRTSRKSTSRSPKRAKKLSGPVIPRQPRLKGSSSTLSATSDADDTSKRDGPYLTKEGYDSAMQILLNLEFNTLAAAVHSTSKWVAEVSRMAGLKAGEWALECVGTAETETAVGAEGAKQMNDLGGLVRKKRKADDGGSGAGATPVESADQAKPEGNGVNVLVGRKKAKN</sequence>
<dbReference type="GO" id="GO:0032931">
    <property type="term" value="F:histone H3K56 acetyltransferase activity"/>
    <property type="evidence" value="ECO:0007669"/>
    <property type="project" value="TreeGrafter"/>
</dbReference>
<evidence type="ECO:0000256" key="6">
    <source>
        <dbReference type="ARBA" id="ARBA00023015"/>
    </source>
</evidence>
<dbReference type="GO" id="GO:0006355">
    <property type="term" value="P:regulation of DNA-templated transcription"/>
    <property type="evidence" value="ECO:0007669"/>
    <property type="project" value="InterPro"/>
</dbReference>
<proteinExistence type="predicted"/>
<evidence type="ECO:0000313" key="11">
    <source>
        <dbReference type="EMBL" id="KAL1589512.1"/>
    </source>
</evidence>
<keyword evidence="12" id="KW-1185">Reference proteome</keyword>
<dbReference type="GO" id="GO:0005634">
    <property type="term" value="C:nucleus"/>
    <property type="evidence" value="ECO:0007669"/>
    <property type="project" value="UniProtKB-SubCell"/>
</dbReference>
<feature type="compositionally biased region" description="Basic and acidic residues" evidence="10">
    <location>
        <begin position="345"/>
        <end position="356"/>
    </location>
</feature>
<evidence type="ECO:0000256" key="2">
    <source>
        <dbReference type="ARBA" id="ARBA00013184"/>
    </source>
</evidence>
<evidence type="ECO:0000256" key="7">
    <source>
        <dbReference type="ARBA" id="ARBA00023163"/>
    </source>
</evidence>
<dbReference type="InterPro" id="IPR013178">
    <property type="entry name" value="Histone_AcTrfase_Rtt109/CBP"/>
</dbReference>
<keyword evidence="4" id="KW-0227">DNA damage</keyword>
<dbReference type="AlphaFoldDB" id="A0AB34KX94"/>
<evidence type="ECO:0000256" key="3">
    <source>
        <dbReference type="ARBA" id="ARBA00022679"/>
    </source>
</evidence>
<dbReference type="GO" id="GO:0006974">
    <property type="term" value="P:DNA damage response"/>
    <property type="evidence" value="ECO:0007669"/>
    <property type="project" value="UniProtKB-KW"/>
</dbReference>
<reference evidence="11 12" key="1">
    <citation type="journal article" date="2020" name="Microbiol. Resour. Announc.">
        <title>Draft Genome Sequence of a Cladosporium Species Isolated from the Mesophotic Ascidian Didemnum maculosum.</title>
        <authorList>
            <person name="Gioti A."/>
            <person name="Siaperas R."/>
            <person name="Nikolaivits E."/>
            <person name="Le Goff G."/>
            <person name="Ouazzani J."/>
            <person name="Kotoulas G."/>
            <person name="Topakas E."/>
        </authorList>
    </citation>
    <scope>NUCLEOTIDE SEQUENCE [LARGE SCALE GENOMIC DNA]</scope>
    <source>
        <strain evidence="11 12">TM138-S3</strain>
    </source>
</reference>
<feature type="region of interest" description="Disordered" evidence="10">
    <location>
        <begin position="223"/>
        <end position="242"/>
    </location>
</feature>
<dbReference type="EC" id="2.3.1.48" evidence="2"/>
<evidence type="ECO:0000256" key="5">
    <source>
        <dbReference type="ARBA" id="ARBA00022990"/>
    </source>
</evidence>
<dbReference type="InterPro" id="IPR051236">
    <property type="entry name" value="HAT_RTT109-like"/>
</dbReference>
<comment type="subcellular location">
    <subcellularLocation>
        <location evidence="1">Nucleus</location>
    </subcellularLocation>
</comment>
<keyword evidence="3" id="KW-0808">Transferase</keyword>
<feature type="region of interest" description="Disordered" evidence="10">
    <location>
        <begin position="345"/>
        <end position="426"/>
    </location>
</feature>
<gene>
    <name evidence="11" type="ORF">WHR41_01468</name>
</gene>
<dbReference type="PANTHER" id="PTHR31571:SF2">
    <property type="entry name" value="HISTONE ACETYLTRANSFERASE RTT109"/>
    <property type="match status" value="1"/>
</dbReference>
<evidence type="ECO:0000256" key="8">
    <source>
        <dbReference type="ARBA" id="ARBA00023242"/>
    </source>
</evidence>
<keyword evidence="8" id="KW-0539">Nucleus</keyword>
<keyword evidence="5" id="KW-0007">Acetylation</keyword>
<dbReference type="InterPro" id="IPR016849">
    <property type="entry name" value="Rtt109"/>
</dbReference>
<feature type="compositionally biased region" description="Basic residues" evidence="10">
    <location>
        <begin position="375"/>
        <end position="389"/>
    </location>
</feature>
<dbReference type="PANTHER" id="PTHR31571">
    <property type="entry name" value="ALTERED INHERITANCE OF MITOCHONDRIA PROTEIN 6"/>
    <property type="match status" value="1"/>
</dbReference>
<feature type="compositionally biased region" description="Low complexity" evidence="10">
    <location>
        <begin position="360"/>
        <end position="374"/>
    </location>
</feature>
<dbReference type="Pfam" id="PF08214">
    <property type="entry name" value="HAT_KAT11"/>
    <property type="match status" value="1"/>
</dbReference>
<dbReference type="PROSITE" id="PS51728">
    <property type="entry name" value="RTT109_HAT"/>
    <property type="match status" value="1"/>
</dbReference>
<dbReference type="RefSeq" id="XP_069232617.1">
    <property type="nucleotide sequence ID" value="XM_069370074.1"/>
</dbReference>
<protein>
    <recommendedName>
        <fullName evidence="2">histone acetyltransferase</fullName>
        <ecNumber evidence="2">2.3.1.48</ecNumber>
    </recommendedName>
</protein>
<dbReference type="Proteomes" id="UP000803884">
    <property type="component" value="Unassembled WGS sequence"/>
</dbReference>